<protein>
    <submittedName>
        <fullName evidence="1">Uncharacterized protein</fullName>
    </submittedName>
</protein>
<dbReference type="EMBL" id="AP024485">
    <property type="protein sequence ID" value="BCS89517.1"/>
    <property type="molecule type" value="Genomic_DNA"/>
</dbReference>
<reference evidence="1" key="1">
    <citation type="journal article" date="2022" name="Arch. Microbiol.">
        <title>Pseudodesulfovibrio sediminis sp. nov., a mesophilic and neutrophilic sulfate-reducing bacterium isolated from sediment of a brackish lake.</title>
        <authorList>
            <person name="Takahashi A."/>
            <person name="Kojima H."/>
            <person name="Watanabe M."/>
            <person name="Fukui M."/>
        </authorList>
    </citation>
    <scope>NUCLEOTIDE SEQUENCE</scope>
    <source>
        <strain evidence="1">SF6</strain>
    </source>
</reference>
<sequence length="61" mass="7438">MYFEVRRDVYGEYFHMRYFTYIESILVIDIPDPLSINKRRQLVLLFLLLQPQGGKNEIKRT</sequence>
<accession>A0ABM7P8Z5</accession>
<proteinExistence type="predicted"/>
<evidence type="ECO:0000313" key="2">
    <source>
        <dbReference type="Proteomes" id="UP001053296"/>
    </source>
</evidence>
<gene>
    <name evidence="1" type="ORF">PSDVSF_27590</name>
</gene>
<keyword evidence="2" id="KW-1185">Reference proteome</keyword>
<dbReference type="Proteomes" id="UP001053296">
    <property type="component" value="Chromosome"/>
</dbReference>
<evidence type="ECO:0000313" key="1">
    <source>
        <dbReference type="EMBL" id="BCS89517.1"/>
    </source>
</evidence>
<organism evidence="1 2">
    <name type="scientific">Pseudodesulfovibrio sediminis</name>
    <dbReference type="NCBI Taxonomy" id="2810563"/>
    <lineage>
        <taxon>Bacteria</taxon>
        <taxon>Pseudomonadati</taxon>
        <taxon>Thermodesulfobacteriota</taxon>
        <taxon>Desulfovibrionia</taxon>
        <taxon>Desulfovibrionales</taxon>
        <taxon>Desulfovibrionaceae</taxon>
    </lineage>
</organism>
<name>A0ABM7P8Z5_9BACT</name>